<accession>A0A2H1VHR9</accession>
<proteinExistence type="predicted"/>
<reference evidence="1" key="1">
    <citation type="submission" date="2016-07" db="EMBL/GenBank/DDBJ databases">
        <authorList>
            <person name="Bretaudeau A."/>
        </authorList>
    </citation>
    <scope>NUCLEOTIDE SEQUENCE</scope>
    <source>
        <strain evidence="1">Rice</strain>
        <tissue evidence="1">Whole body</tissue>
    </source>
</reference>
<evidence type="ECO:0000313" key="1">
    <source>
        <dbReference type="EMBL" id="SOQ40379.1"/>
    </source>
</evidence>
<name>A0A2H1VHR9_SPOFR</name>
<organism evidence="1">
    <name type="scientific">Spodoptera frugiperda</name>
    <name type="common">Fall armyworm</name>
    <dbReference type="NCBI Taxonomy" id="7108"/>
    <lineage>
        <taxon>Eukaryota</taxon>
        <taxon>Metazoa</taxon>
        <taxon>Ecdysozoa</taxon>
        <taxon>Arthropoda</taxon>
        <taxon>Hexapoda</taxon>
        <taxon>Insecta</taxon>
        <taxon>Pterygota</taxon>
        <taxon>Neoptera</taxon>
        <taxon>Endopterygota</taxon>
        <taxon>Lepidoptera</taxon>
        <taxon>Glossata</taxon>
        <taxon>Ditrysia</taxon>
        <taxon>Noctuoidea</taxon>
        <taxon>Noctuidae</taxon>
        <taxon>Amphipyrinae</taxon>
        <taxon>Spodoptera</taxon>
    </lineage>
</organism>
<dbReference type="EMBL" id="ODYU01002627">
    <property type="protein sequence ID" value="SOQ40379.1"/>
    <property type="molecule type" value="Genomic_DNA"/>
</dbReference>
<sequence length="219" mass="24268">MHPSRKAGVGTGWLLVSKRLPRWLSGRKCDCRTSCRLVSGSIPGSGKVLLGFFRIFENFSVVARSLELYPGYGNRLTPYYMVLTTKMVKNGSPDGKQSPPPMDIRNTRGVTSALPAFWGLGIKGLGNRGYRRLARKVHNDFPISRSSLNLHLTAPFVWQMPLKFAIDFEGENHLMTSLPFALHEARGDVRLLLTKNHPVSTPAFRAGAPVNPLGSPHNF</sequence>
<protein>
    <submittedName>
        <fullName evidence="1">SFRICE_016962</fullName>
    </submittedName>
</protein>
<dbReference type="AlphaFoldDB" id="A0A2H1VHR9"/>
<gene>
    <name evidence="1" type="ORF">SFRICE_016962</name>
</gene>